<sequence>MRIGTMTIGFLSRGATPVRRRKCLGKAGWRAIQIDGSPINQGTSWRALNSERPHRPRIGPTDPEKKVQKS</sequence>
<comment type="caution">
    <text evidence="2">The sequence shown here is derived from an EMBL/GenBank/DDBJ whole genome shotgun (WGS) entry which is preliminary data.</text>
</comment>
<feature type="compositionally biased region" description="Polar residues" evidence="1">
    <location>
        <begin position="38"/>
        <end position="47"/>
    </location>
</feature>
<name>A0A2I1D3B5_ASPC2</name>
<evidence type="ECO:0000313" key="2">
    <source>
        <dbReference type="EMBL" id="PKY04363.1"/>
    </source>
</evidence>
<keyword evidence="3" id="KW-1185">Reference proteome</keyword>
<dbReference type="GeneID" id="36540358"/>
<dbReference type="AlphaFoldDB" id="A0A2I1D3B5"/>
<reference evidence="2" key="1">
    <citation type="submission" date="2016-12" db="EMBL/GenBank/DDBJ databases">
        <title>The genomes of Aspergillus section Nigri reveals drivers in fungal speciation.</title>
        <authorList>
            <consortium name="DOE Joint Genome Institute"/>
            <person name="Vesth T.C."/>
            <person name="Nybo J."/>
            <person name="Theobald S."/>
            <person name="Brandl J."/>
            <person name="Frisvad J.C."/>
            <person name="Nielsen K.F."/>
            <person name="Lyhne E.K."/>
            <person name="Kogle M.E."/>
            <person name="Kuo A."/>
            <person name="Riley R."/>
            <person name="Clum A."/>
            <person name="Nolan M."/>
            <person name="Lipzen A."/>
            <person name="Salamov A."/>
            <person name="Henrissat B."/>
            <person name="Wiebenga A."/>
            <person name="De vries R.P."/>
            <person name="Grigoriev I.V."/>
            <person name="Mortensen U.H."/>
            <person name="Andersen M.R."/>
            <person name="Baker S.E."/>
        </authorList>
    </citation>
    <scope>NUCLEOTIDE SEQUENCE</scope>
    <source>
        <strain evidence="2">IBT 28561</strain>
    </source>
</reference>
<dbReference type="Proteomes" id="UP000234254">
    <property type="component" value="Unassembled WGS sequence"/>
</dbReference>
<protein>
    <submittedName>
        <fullName evidence="2">Uncharacterized protein</fullName>
    </submittedName>
</protein>
<proteinExistence type="predicted"/>
<organism evidence="2 3">
    <name type="scientific">Aspergillus campestris (strain IBT 28561)</name>
    <dbReference type="NCBI Taxonomy" id="1392248"/>
    <lineage>
        <taxon>Eukaryota</taxon>
        <taxon>Fungi</taxon>
        <taxon>Dikarya</taxon>
        <taxon>Ascomycota</taxon>
        <taxon>Pezizomycotina</taxon>
        <taxon>Eurotiomycetes</taxon>
        <taxon>Eurotiomycetidae</taxon>
        <taxon>Eurotiales</taxon>
        <taxon>Aspergillaceae</taxon>
        <taxon>Aspergillus</taxon>
        <taxon>Aspergillus subgen. Circumdati</taxon>
    </lineage>
</organism>
<dbReference type="RefSeq" id="XP_024692957.1">
    <property type="nucleotide sequence ID" value="XM_024832835.1"/>
</dbReference>
<gene>
    <name evidence="2" type="ORF">P168DRAFT_157222</name>
</gene>
<accession>A0A2I1D3B5</accession>
<dbReference type="VEuPathDB" id="FungiDB:P168DRAFT_157222"/>
<dbReference type="EMBL" id="MSFM01000006">
    <property type="protein sequence ID" value="PKY04363.1"/>
    <property type="molecule type" value="Genomic_DNA"/>
</dbReference>
<feature type="region of interest" description="Disordered" evidence="1">
    <location>
        <begin position="36"/>
        <end position="70"/>
    </location>
</feature>
<evidence type="ECO:0000313" key="3">
    <source>
        <dbReference type="Proteomes" id="UP000234254"/>
    </source>
</evidence>
<evidence type="ECO:0000256" key="1">
    <source>
        <dbReference type="SAM" id="MobiDB-lite"/>
    </source>
</evidence>